<dbReference type="Proteomes" id="UP001138768">
    <property type="component" value="Unassembled WGS sequence"/>
</dbReference>
<organism evidence="1 2">
    <name type="scientific">Lamprobacter modestohalophilus</name>
    <dbReference type="NCBI Taxonomy" id="1064514"/>
    <lineage>
        <taxon>Bacteria</taxon>
        <taxon>Pseudomonadati</taxon>
        <taxon>Pseudomonadota</taxon>
        <taxon>Gammaproteobacteria</taxon>
        <taxon>Chromatiales</taxon>
        <taxon>Chromatiaceae</taxon>
        <taxon>Lamprobacter</taxon>
    </lineage>
</organism>
<accession>A0A9X0W7Y6</accession>
<comment type="caution">
    <text evidence="1">The sequence shown here is derived from an EMBL/GenBank/DDBJ whole genome shotgun (WGS) entry which is preliminary data.</text>
</comment>
<dbReference type="RefSeq" id="WP_200242105.1">
    <property type="nucleotide sequence ID" value="NZ_NRRY01000010.1"/>
</dbReference>
<dbReference type="EMBL" id="NRRY01000010">
    <property type="protein sequence ID" value="MBK1618487.1"/>
    <property type="molecule type" value="Genomic_DNA"/>
</dbReference>
<gene>
    <name evidence="1" type="ORF">CKO42_08555</name>
</gene>
<keyword evidence="2" id="KW-1185">Reference proteome</keyword>
<name>A0A9X0W7Y6_9GAMM</name>
<evidence type="ECO:0000313" key="1">
    <source>
        <dbReference type="EMBL" id="MBK1618487.1"/>
    </source>
</evidence>
<proteinExistence type="predicted"/>
<protein>
    <submittedName>
        <fullName evidence="1">Uncharacterized protein</fullName>
    </submittedName>
</protein>
<evidence type="ECO:0000313" key="2">
    <source>
        <dbReference type="Proteomes" id="UP001138768"/>
    </source>
</evidence>
<dbReference type="AlphaFoldDB" id="A0A9X0W7Y6"/>
<reference evidence="1 2" key="1">
    <citation type="journal article" date="2020" name="Microorganisms">
        <title>Osmotic Adaptation and Compatible Solute Biosynthesis of Phototrophic Bacteria as Revealed from Genome Analyses.</title>
        <authorList>
            <person name="Imhoff J.F."/>
            <person name="Rahn T."/>
            <person name="Kunzel S."/>
            <person name="Keller A."/>
            <person name="Neulinger S.C."/>
        </authorList>
    </citation>
    <scope>NUCLEOTIDE SEQUENCE [LARGE SCALE GENOMIC DNA]</scope>
    <source>
        <strain evidence="1 2">DSM 25653</strain>
    </source>
</reference>
<sequence>MALRKKPPKKFSATFLDFAKPAFDRMGIEPNSREGETLLKTCWMVWNAVVFADIGGQPHYLEQLRDPSNLNPATRVIVDWLVERKRTRFKTTNWLVGDCRLRQVRGEWRLRIEARAEPTPAEPRLR</sequence>